<proteinExistence type="predicted"/>
<reference evidence="2 3" key="1">
    <citation type="submission" date="2016-06" db="EMBL/GenBank/DDBJ databases">
        <authorList>
            <person name="Kjaerup R.B."/>
            <person name="Dalgaard T.S."/>
            <person name="Juul-Madsen H.R."/>
        </authorList>
    </citation>
    <scope>NUCLEOTIDE SEQUENCE [LARGE SCALE GENOMIC DNA]</scope>
    <source>
        <strain evidence="2 3">E152</strain>
    </source>
</reference>
<dbReference type="SUPFAM" id="SSF51206">
    <property type="entry name" value="cAMP-binding domain-like"/>
    <property type="match status" value="1"/>
</dbReference>
<dbReference type="SMART" id="SM00100">
    <property type="entry name" value="cNMP"/>
    <property type="match status" value="1"/>
</dbReference>
<dbReference type="InterPro" id="IPR018490">
    <property type="entry name" value="cNMP-bd_dom_sf"/>
</dbReference>
<dbReference type="RefSeq" id="WP_067836246.1">
    <property type="nucleotide sequence ID" value="NZ_LZJP01000029.1"/>
</dbReference>
<dbReference type="CDD" id="cd00038">
    <property type="entry name" value="CAP_ED"/>
    <property type="match status" value="1"/>
</dbReference>
<evidence type="ECO:0000313" key="3">
    <source>
        <dbReference type="Proteomes" id="UP000092389"/>
    </source>
</evidence>
<dbReference type="EMBL" id="LZJU01000205">
    <property type="protein sequence ID" value="OBH66116.1"/>
    <property type="molecule type" value="Genomic_DNA"/>
</dbReference>
<dbReference type="AlphaFoldDB" id="A0A1A2T6E7"/>
<name>A0A1A2T6E7_MYCNT</name>
<dbReference type="Pfam" id="PF00027">
    <property type="entry name" value="cNMP_binding"/>
    <property type="match status" value="1"/>
</dbReference>
<dbReference type="PROSITE" id="PS50042">
    <property type="entry name" value="CNMP_BINDING_3"/>
    <property type="match status" value="1"/>
</dbReference>
<evidence type="ECO:0000313" key="2">
    <source>
        <dbReference type="EMBL" id="OBH66116.1"/>
    </source>
</evidence>
<dbReference type="InterPro" id="IPR014710">
    <property type="entry name" value="RmlC-like_jellyroll"/>
</dbReference>
<sequence>MRTLEGVLARHPFFRGMDPRYLQLAVGCAANMRFTAGESVFREGHPADHFYLIRAGRIALETPVLGRGSLTVQTLGDGDILGWSWLVPPYNWRFDARAVETTRAIGFDGKCLRGKCEEDHELGYELQKRVIAVLGQYLDATRFRLLDIYADVIG</sequence>
<feature type="domain" description="Cyclic nucleotide-binding" evidence="1">
    <location>
        <begin position="13"/>
        <end position="82"/>
    </location>
</feature>
<accession>A0A1A2SPR7</accession>
<dbReference type="Proteomes" id="UP000092389">
    <property type="component" value="Unassembled WGS sequence"/>
</dbReference>
<organism evidence="2 3">
    <name type="scientific">Mycobacterium mantenii</name>
    <dbReference type="NCBI Taxonomy" id="560555"/>
    <lineage>
        <taxon>Bacteria</taxon>
        <taxon>Bacillati</taxon>
        <taxon>Actinomycetota</taxon>
        <taxon>Actinomycetes</taxon>
        <taxon>Mycobacteriales</taxon>
        <taxon>Mycobacteriaceae</taxon>
        <taxon>Mycobacterium</taxon>
        <taxon>Mycobacterium avium complex (MAC)</taxon>
    </lineage>
</organism>
<dbReference type="OrthoDB" id="290916at2"/>
<dbReference type="InterPro" id="IPR000595">
    <property type="entry name" value="cNMP-bd_dom"/>
</dbReference>
<accession>A0A1A2T6E7</accession>
<protein>
    <submittedName>
        <fullName evidence="2">Crp/Fnr family transcriptional regulator</fullName>
    </submittedName>
</protein>
<gene>
    <name evidence="2" type="ORF">A5683_11310</name>
</gene>
<evidence type="ECO:0000259" key="1">
    <source>
        <dbReference type="PROSITE" id="PS50042"/>
    </source>
</evidence>
<dbReference type="Gene3D" id="2.60.120.10">
    <property type="entry name" value="Jelly Rolls"/>
    <property type="match status" value="1"/>
</dbReference>
<comment type="caution">
    <text evidence="2">The sequence shown here is derived from an EMBL/GenBank/DDBJ whole genome shotgun (WGS) entry which is preliminary data.</text>
</comment>